<dbReference type="GO" id="GO:0031966">
    <property type="term" value="C:mitochondrial membrane"/>
    <property type="evidence" value="ECO:0000318"/>
    <property type="project" value="GO_Central"/>
</dbReference>
<reference evidence="12" key="4">
    <citation type="journal article" date="2010" name="Science">
        <title>The genome of the Western clawed frog Xenopus tropicalis.</title>
        <authorList>
            <person name="Hellsten U."/>
            <person name="Harland R.M."/>
            <person name="Gilchrist M.J."/>
            <person name="Hendrix D."/>
            <person name="Jurka J."/>
            <person name="Kapitonov V."/>
            <person name="Ovcharenko I."/>
            <person name="Putnam N.H."/>
            <person name="Shu S."/>
            <person name="Taher L."/>
            <person name="Blitz I.L."/>
            <person name="Blumberg B."/>
            <person name="Dichmann D.S."/>
            <person name="Dubchak I."/>
            <person name="Amaya E."/>
            <person name="Detter J.C."/>
            <person name="Fletcher R."/>
            <person name="Gerhard D.S."/>
            <person name="Goodstein D."/>
            <person name="Graves T."/>
            <person name="Grigoriev I.V."/>
            <person name="Grimwood J."/>
            <person name="Kawashima T."/>
            <person name="Lindquist E."/>
            <person name="Lucas S.M."/>
            <person name="Mead P.E."/>
            <person name="Mitros T."/>
            <person name="Ogino H."/>
            <person name="Ohta Y."/>
            <person name="Poliakov A.V."/>
            <person name="Pollet N."/>
            <person name="Robert J."/>
            <person name="Salamov A."/>
            <person name="Sater A.K."/>
            <person name="Schmutz J."/>
            <person name="Terry A."/>
            <person name="Vize P.D."/>
            <person name="Warren W.C."/>
            <person name="Wells D."/>
            <person name="Wills A."/>
            <person name="Wilson R.K."/>
            <person name="Zimmerman L.B."/>
            <person name="Zorn A.M."/>
            <person name="Grainger R."/>
            <person name="Grammer T."/>
            <person name="Khokha M.K."/>
            <person name="Richardson P.M."/>
            <person name="Rokhsar D.S."/>
        </authorList>
    </citation>
    <scope>NUCLEOTIDE SEQUENCE [LARGE SCALE GENOMIC DNA]</scope>
    <source>
        <strain evidence="12">Nigerian</strain>
    </source>
</reference>
<dbReference type="AlphaFoldDB" id="Q07FY4"/>
<evidence type="ECO:0000313" key="12">
    <source>
        <dbReference type="Ensembl" id="ENSXETP00000052893"/>
    </source>
</evidence>
<dbReference type="Pfam" id="PF02238">
    <property type="entry name" value="COX7a"/>
    <property type="match status" value="1"/>
</dbReference>
<dbReference type="Bgee" id="ENSXETG00000024477">
    <property type="expression patterns" value="Expressed in skeletal muscle tissue and 10 other cell types or tissues"/>
</dbReference>
<dbReference type="GeneID" id="100127850"/>
<dbReference type="KEGG" id="xtr:100127850"/>
<dbReference type="Xenbase" id="XB-GENE-5730116">
    <property type="gene designation" value="XB5730115"/>
</dbReference>
<keyword evidence="9" id="KW-1133">Transmembrane helix</keyword>
<reference evidence="11" key="2">
    <citation type="submission" date="2006-10" db="EMBL/GenBank/DDBJ databases">
        <authorList>
            <person name="Amaya E."/>
            <person name="Ashurst J.L."/>
            <person name="Bonfield J.K."/>
            <person name="Croning M.D.R."/>
            <person name="Chen C-K."/>
            <person name="Davies R.M."/>
            <person name="Francis M.D."/>
            <person name="Garrett N."/>
            <person name="Gilchrist M.J."/>
            <person name="Grafham D.V."/>
            <person name="McLaren S.R."/>
            <person name="Papalopulu N."/>
            <person name="Rogers J."/>
            <person name="Smith J.C."/>
            <person name="Taylor R.G."/>
            <person name="Voigt J."/>
            <person name="Zorn A.M."/>
        </authorList>
    </citation>
    <scope>NUCLEOTIDE SEQUENCE</scope>
</reference>
<keyword evidence="13" id="KW-1185">Reference proteome</keyword>
<evidence type="ECO:0000256" key="5">
    <source>
        <dbReference type="ARBA" id="ARBA00023128"/>
    </source>
</evidence>
<reference evidence="14" key="6">
    <citation type="submission" date="2025-04" db="UniProtKB">
        <authorList>
            <consortium name="RefSeq"/>
        </authorList>
    </citation>
    <scope>IDENTIFICATION</scope>
</reference>
<evidence type="ECO:0000256" key="9">
    <source>
        <dbReference type="SAM" id="Phobius"/>
    </source>
</evidence>
<evidence type="ECO:0000313" key="15">
    <source>
        <dbReference type="Xenbase" id="XB-GENE-5730116"/>
    </source>
</evidence>
<evidence type="ECO:0000256" key="1">
    <source>
        <dbReference type="ARBA" id="ARBA00004273"/>
    </source>
</evidence>
<organism evidence="11">
    <name type="scientific">Xenopus tropicalis</name>
    <name type="common">Western clawed frog</name>
    <name type="synonym">Silurana tropicalis</name>
    <dbReference type="NCBI Taxonomy" id="8364"/>
    <lineage>
        <taxon>Eukaryota</taxon>
        <taxon>Metazoa</taxon>
        <taxon>Chordata</taxon>
        <taxon>Craniata</taxon>
        <taxon>Vertebrata</taxon>
        <taxon>Euteleostomi</taxon>
        <taxon>Amphibia</taxon>
        <taxon>Batrachia</taxon>
        <taxon>Anura</taxon>
        <taxon>Pipoidea</taxon>
        <taxon>Pipidae</taxon>
        <taxon>Xenopodinae</taxon>
        <taxon>Xenopus</taxon>
        <taxon>Silurana</taxon>
    </lineage>
</organism>
<evidence type="ECO:0000313" key="10">
    <source>
        <dbReference type="EMBL" id="AAI55477.1"/>
    </source>
</evidence>
<dbReference type="InterPro" id="IPR039297">
    <property type="entry name" value="COX7a"/>
</dbReference>
<keyword evidence="5" id="KW-0496">Mitochondrion</keyword>
<dbReference type="EMBL" id="BC155476">
    <property type="protein sequence ID" value="AAI55477.1"/>
    <property type="molecule type" value="mRNA"/>
</dbReference>
<reference evidence="14" key="1">
    <citation type="journal article" date="2002" name="Dev. Dyn.">
        <title>Genetic and genomic tools for Xenopus research: The NIH Xenopus initiative.</title>
        <authorList>
            <person name="Klein S.L."/>
            <person name="Strausberg R.L."/>
            <person name="Wagner L."/>
            <person name="Pontius J."/>
            <person name="Clifton S.W."/>
            <person name="Richardson P."/>
        </authorList>
    </citation>
    <scope>NUCLEOTIDE SEQUENCE</scope>
</reference>
<dbReference type="CTD" id="100127850"/>
<dbReference type="HOGENOM" id="CLU_149431_0_0_1"/>
<dbReference type="GeneTree" id="ENSGT00940000154815"/>
<dbReference type="PANTHER" id="PTHR10510:SF16">
    <property type="entry name" value="CYTOCHROME C OXIDASE SUBUNIT VIIA POLYPEPTIDE 2 LIKE (PROV)"/>
    <property type="match status" value="1"/>
</dbReference>
<proteinExistence type="evidence at transcript level"/>
<feature type="transmembrane region" description="Helical" evidence="9">
    <location>
        <begin position="88"/>
        <end position="112"/>
    </location>
</feature>
<evidence type="ECO:0000313" key="11">
    <source>
        <dbReference type="EMBL" id="CAL49302.1"/>
    </source>
</evidence>
<evidence type="ECO:0000313" key="13">
    <source>
        <dbReference type="Proteomes" id="UP000008143"/>
    </source>
</evidence>
<dbReference type="GO" id="GO:0045277">
    <property type="term" value="C:respiratory chain complex IV"/>
    <property type="evidence" value="ECO:0007669"/>
    <property type="project" value="InterPro"/>
</dbReference>
<dbReference type="Gene3D" id="4.10.91.10">
    <property type="entry name" value="Cytochrome c oxidase, subunit VIIa"/>
    <property type="match status" value="1"/>
</dbReference>
<dbReference type="PANTHER" id="PTHR10510">
    <property type="entry name" value="CYTOCHROME C OXIDASE POLYPEPTIDE 7A"/>
    <property type="match status" value="1"/>
</dbReference>
<dbReference type="AGR" id="Xenbase:XB-GENE-5730116"/>
<comment type="subcellular location">
    <subcellularLocation>
        <location evidence="1">Mitochondrion inner membrane</location>
    </subcellularLocation>
</comment>
<dbReference type="STRING" id="8364.ENSXETP00000012632"/>
<evidence type="ECO:0000256" key="3">
    <source>
        <dbReference type="ARBA" id="ARBA00022792"/>
    </source>
</evidence>
<keyword evidence="4" id="KW-0809">Transit peptide</keyword>
<evidence type="ECO:0000256" key="8">
    <source>
        <dbReference type="ARBA" id="ARBA00049792"/>
    </source>
</evidence>
<keyword evidence="9" id="KW-0812">Transmembrane</keyword>
<dbReference type="GO" id="GO:0006123">
    <property type="term" value="P:mitochondrial electron transport, cytochrome c to oxygen"/>
    <property type="evidence" value="ECO:0007669"/>
    <property type="project" value="InterPro"/>
</dbReference>
<accession>F6SHR5</accession>
<reference evidence="10" key="3">
    <citation type="submission" date="2007-11" db="EMBL/GenBank/DDBJ databases">
        <authorList>
            <consortium name="NIH - Xenopus Gene Collection (XGC) project"/>
        </authorList>
    </citation>
    <scope>NUCLEOTIDE SEQUENCE [LARGE SCALE MRNA]</scope>
    <source>
        <strain evidence="10">N6</strain>
        <tissue evidence="10">Heart</tissue>
    </source>
</reference>
<name>Q07FY4_XENTR</name>
<comment type="similarity">
    <text evidence="2">Belongs to the cytochrome c oxidase VIIa family.</text>
</comment>
<dbReference type="OMA" id="KFNGITQ"/>
<gene>
    <name evidence="15" type="primary">XB5730115</name>
    <name evidence="11" type="synonym">cox7a2l</name>
    <name evidence="10 14" type="synonym">LOC100127850</name>
    <name evidence="12" type="synonym">XB5730115 [provisional]</name>
    <name evidence="11" type="ORF">TEgg044i16.1-001</name>
</gene>
<dbReference type="FunFam" id="4.10.91.10:FF:000001">
    <property type="entry name" value="Cytochrome c oxidase subunit 7A1, mitochondrial"/>
    <property type="match status" value="1"/>
</dbReference>
<dbReference type="EMBL" id="CR942532">
    <property type="protein sequence ID" value="CAL49302.1"/>
    <property type="molecule type" value="mRNA"/>
</dbReference>
<dbReference type="SUPFAM" id="SSF81419">
    <property type="entry name" value="Mitochondrial cytochrome c oxidase subunit VIIa"/>
    <property type="match status" value="1"/>
</dbReference>
<dbReference type="InterPro" id="IPR017267">
    <property type="entry name" value="Cyt_c_oxidase_su7a-rel_mt"/>
</dbReference>
<dbReference type="PIRSF" id="PIRSF037710">
    <property type="entry name" value="COX7A-rel_mt"/>
    <property type="match status" value="1"/>
</dbReference>
<evidence type="ECO:0000256" key="4">
    <source>
        <dbReference type="ARBA" id="ARBA00022946"/>
    </source>
</evidence>
<dbReference type="InterPro" id="IPR036539">
    <property type="entry name" value="Cyt_c_oxidase_su7a_sf"/>
</dbReference>
<evidence type="ECO:0000313" key="14">
    <source>
        <dbReference type="RefSeq" id="NP_001106622.1"/>
    </source>
</evidence>
<dbReference type="CDD" id="cd00928">
    <property type="entry name" value="Cyt_c_Oxidase_VIIa"/>
    <property type="match status" value="1"/>
</dbReference>
<keyword evidence="3" id="KW-0999">Mitochondrion inner membrane</keyword>
<evidence type="ECO:0000256" key="6">
    <source>
        <dbReference type="ARBA" id="ARBA00023136"/>
    </source>
</evidence>
<dbReference type="Proteomes" id="UP000008143">
    <property type="component" value="Chromosome 8"/>
</dbReference>
<accession>Q07FY4</accession>
<dbReference type="RefSeq" id="NP_001106622.1">
    <property type="nucleotide sequence ID" value="NM_001113151.2"/>
</dbReference>
<dbReference type="InterPro" id="IPR003177">
    <property type="entry name" value="Cytc_oxidase_su7a_met"/>
</dbReference>
<evidence type="ECO:0000256" key="2">
    <source>
        <dbReference type="ARBA" id="ARBA00009331"/>
    </source>
</evidence>
<dbReference type="Ensembl" id="ENSXETT00000052893">
    <property type="protein sequence ID" value="ENSXETP00000052893"/>
    <property type="gene ID" value="ENSXETG00000024477"/>
</dbReference>
<dbReference type="OrthoDB" id="5966508at2759"/>
<keyword evidence="6 9" id="KW-0472">Membrane</keyword>
<dbReference type="PaxDb" id="8364-ENSXETP00000052893"/>
<sequence length="118" mass="12940">MYYNFNGFTQRLTGSSAQKAYYPQGLQAATPVESAPLIFATPTKSSLGHGTHPVPEYLGKNKVRDLQKLFQKPDGIPVHLKGGYMDKLLYRITMALTIGGAIYSLVALILAAQPQKKK</sequence>
<reference evidence="12" key="5">
    <citation type="submission" date="2011-06" db="UniProtKB">
        <authorList>
            <consortium name="Ensembl"/>
        </authorList>
    </citation>
    <scope>IDENTIFICATION</scope>
</reference>
<dbReference type="GO" id="GO:0005743">
    <property type="term" value="C:mitochondrial inner membrane"/>
    <property type="evidence" value="ECO:0007669"/>
    <property type="project" value="UniProtKB-SubCell"/>
</dbReference>
<evidence type="ECO:0000256" key="7">
    <source>
        <dbReference type="ARBA" id="ARBA00049750"/>
    </source>
</evidence>
<dbReference type="eggNOG" id="ENOG502S14M">
    <property type="taxonomic scope" value="Eukaryota"/>
</dbReference>
<protein>
    <recommendedName>
        <fullName evidence="7">Cytochrome c oxidase subunit 7A2-like, mitochondrial</fullName>
    </recommendedName>
    <alternativeName>
        <fullName evidence="8">Supercomplex assembly factor 1</fullName>
    </alternativeName>
</protein>